<name>A0ABR2YXS4_9CHLO</name>
<organism evidence="1 2">
    <name type="scientific">Coccomyxa subellipsoidea</name>
    <dbReference type="NCBI Taxonomy" id="248742"/>
    <lineage>
        <taxon>Eukaryota</taxon>
        <taxon>Viridiplantae</taxon>
        <taxon>Chlorophyta</taxon>
        <taxon>core chlorophytes</taxon>
        <taxon>Trebouxiophyceae</taxon>
        <taxon>Trebouxiophyceae incertae sedis</taxon>
        <taxon>Coccomyxaceae</taxon>
        <taxon>Coccomyxa</taxon>
    </lineage>
</organism>
<evidence type="ECO:0000313" key="2">
    <source>
        <dbReference type="Proteomes" id="UP001491310"/>
    </source>
</evidence>
<gene>
    <name evidence="1" type="ORF">WJX75_009628</name>
</gene>
<keyword evidence="2" id="KW-1185">Reference proteome</keyword>
<proteinExistence type="predicted"/>
<accession>A0ABR2YXS4</accession>
<reference evidence="1 2" key="1">
    <citation type="journal article" date="2024" name="Nat. Commun.">
        <title>Phylogenomics reveals the evolutionary origins of lichenization in chlorophyte algae.</title>
        <authorList>
            <person name="Puginier C."/>
            <person name="Libourel C."/>
            <person name="Otte J."/>
            <person name="Skaloud P."/>
            <person name="Haon M."/>
            <person name="Grisel S."/>
            <person name="Petersen M."/>
            <person name="Berrin J.G."/>
            <person name="Delaux P.M."/>
            <person name="Dal Grande F."/>
            <person name="Keller J."/>
        </authorList>
    </citation>
    <scope>NUCLEOTIDE SEQUENCE [LARGE SCALE GENOMIC DNA]</scope>
    <source>
        <strain evidence="1 2">SAG 216-7</strain>
    </source>
</reference>
<dbReference type="Proteomes" id="UP001491310">
    <property type="component" value="Unassembled WGS sequence"/>
</dbReference>
<protein>
    <submittedName>
        <fullName evidence="1">Uncharacterized protein</fullName>
    </submittedName>
</protein>
<dbReference type="EMBL" id="JALJOT010000004">
    <property type="protein sequence ID" value="KAK9916165.1"/>
    <property type="molecule type" value="Genomic_DNA"/>
</dbReference>
<evidence type="ECO:0000313" key="1">
    <source>
        <dbReference type="EMBL" id="KAK9916165.1"/>
    </source>
</evidence>
<sequence>MAKMPKERGDELDKRLFHQISMGNDQIIFPALGKNERDWLHVRFRSRCCSLCAACELDEDSQGGQKRQVA</sequence>
<comment type="caution">
    <text evidence="1">The sequence shown here is derived from an EMBL/GenBank/DDBJ whole genome shotgun (WGS) entry which is preliminary data.</text>
</comment>